<feature type="region of interest" description="Disordered" evidence="1">
    <location>
        <begin position="13"/>
        <end position="49"/>
    </location>
</feature>
<name>A0A242U9J7_ACIPI</name>
<reference evidence="2 3" key="1">
    <citation type="submission" date="2017-05" db="EMBL/GenBank/DDBJ databases">
        <authorList>
            <person name="Song R."/>
            <person name="Chenine A.L."/>
            <person name="Ruprecht R.M."/>
        </authorList>
    </citation>
    <scope>NUCLEOTIDE SEQUENCE [LARGE SCALE GENOMIC DNA]</scope>
    <source>
        <strain evidence="2 3">ARLG1955</strain>
    </source>
</reference>
<protein>
    <submittedName>
        <fullName evidence="2">Uncharacterized protein</fullName>
    </submittedName>
</protein>
<evidence type="ECO:0000313" key="2">
    <source>
        <dbReference type="EMBL" id="OTU30605.1"/>
    </source>
</evidence>
<proteinExistence type="predicted"/>
<feature type="compositionally biased region" description="Low complexity" evidence="1">
    <location>
        <begin position="19"/>
        <end position="30"/>
    </location>
</feature>
<organism evidence="2 3">
    <name type="scientific">Acinetobacter pittii</name>
    <name type="common">Acinetobacter genomosp. 3</name>
    <dbReference type="NCBI Taxonomy" id="48296"/>
    <lineage>
        <taxon>Bacteria</taxon>
        <taxon>Pseudomonadati</taxon>
        <taxon>Pseudomonadota</taxon>
        <taxon>Gammaproteobacteria</taxon>
        <taxon>Moraxellales</taxon>
        <taxon>Moraxellaceae</taxon>
        <taxon>Acinetobacter</taxon>
        <taxon>Acinetobacter calcoaceticus/baumannii complex</taxon>
    </lineage>
</organism>
<comment type="caution">
    <text evidence="2">The sequence shown here is derived from an EMBL/GenBank/DDBJ whole genome shotgun (WGS) entry which is preliminary data.</text>
</comment>
<dbReference type="EMBL" id="NGIR01000008">
    <property type="protein sequence ID" value="OTU30605.1"/>
    <property type="molecule type" value="Genomic_DNA"/>
</dbReference>
<dbReference type="Proteomes" id="UP000195162">
    <property type="component" value="Unassembled WGS sequence"/>
</dbReference>
<dbReference type="AlphaFoldDB" id="A0A242U9J7"/>
<dbReference type="RefSeq" id="WP_086375757.1">
    <property type="nucleotide sequence ID" value="NZ_BHGB01000005.1"/>
</dbReference>
<accession>A0A242U9J7</accession>
<evidence type="ECO:0000256" key="1">
    <source>
        <dbReference type="SAM" id="MobiDB-lite"/>
    </source>
</evidence>
<sequence>MLVSALSITACNDSDDNELSSNPSNPDSSLTDCMWQDGPNSKTNSGEDPLNFAYPDTNVSYWSSEFTVPEGAKILIDGEFPYSRHFSLVSYTSVGERVNSLLDRAIKPDDGSTNTFLVGNDRFAKARSYSVKLELGDLPANPAANTLYAPKTADNKVAILYRVYVPNKNMNVKGNVSFPRIKVQLANNDIKQGKEVCDILKVKKGPIDRVTTLPLQGMISAFNQNLYDGFPAQKEPKWYKAFSGLDNFKCIYKYDPVTKQPISQCEGLPVTPKLNYWATPDNEYVFATTSRRLGKVIELKGKLPNTEKTFDNEPFVQKSDVRYVSICTNELITTATNYCIYDEQIKKVNSDGFYTIIASLPEDRPSNAREECGVYYLPLSPRGTGYTAQDGVTFGHPDFTLLIMRNLLPDSSFAHAIQNVKAWGEEKTVLGDYLPDIRYTSKEDFESKGCS</sequence>
<gene>
    <name evidence="2" type="ORF">CAT59_01680</name>
</gene>
<evidence type="ECO:0000313" key="3">
    <source>
        <dbReference type="Proteomes" id="UP000195162"/>
    </source>
</evidence>